<evidence type="ECO:0000256" key="1">
    <source>
        <dbReference type="SAM" id="MobiDB-lite"/>
    </source>
</evidence>
<feature type="region of interest" description="Disordered" evidence="1">
    <location>
        <begin position="1"/>
        <end position="21"/>
    </location>
</feature>
<sequence length="69" mass="7581">MEQPPPPGAIAFPKARDSGFQGAPVAATGTCWWPPQQYSLPAENPTLRHLFDTPVAPKGKRHRPEPHSR</sequence>
<dbReference type="Proteomes" id="UP000272400">
    <property type="component" value="Unassembled WGS sequence"/>
</dbReference>
<name>A0A3N1CUZ7_9ACTN</name>
<evidence type="ECO:0000313" key="3">
    <source>
        <dbReference type="Proteomes" id="UP000272400"/>
    </source>
</evidence>
<organism evidence="2 3">
    <name type="scientific">Actinocorallia herbida</name>
    <dbReference type="NCBI Taxonomy" id="58109"/>
    <lineage>
        <taxon>Bacteria</taxon>
        <taxon>Bacillati</taxon>
        <taxon>Actinomycetota</taxon>
        <taxon>Actinomycetes</taxon>
        <taxon>Streptosporangiales</taxon>
        <taxon>Thermomonosporaceae</taxon>
        <taxon>Actinocorallia</taxon>
    </lineage>
</organism>
<dbReference type="EMBL" id="RJKE01000001">
    <property type="protein sequence ID" value="ROO84528.1"/>
    <property type="molecule type" value="Genomic_DNA"/>
</dbReference>
<gene>
    <name evidence="2" type="ORF">EDD29_2055</name>
</gene>
<keyword evidence="3" id="KW-1185">Reference proteome</keyword>
<protein>
    <submittedName>
        <fullName evidence="2">Uncharacterized protein</fullName>
    </submittedName>
</protein>
<feature type="region of interest" description="Disordered" evidence="1">
    <location>
        <begin position="43"/>
        <end position="69"/>
    </location>
</feature>
<comment type="caution">
    <text evidence="2">The sequence shown here is derived from an EMBL/GenBank/DDBJ whole genome shotgun (WGS) entry which is preliminary data.</text>
</comment>
<accession>A0A3N1CUZ7</accession>
<dbReference type="RefSeq" id="WP_123664134.1">
    <property type="nucleotide sequence ID" value="NZ_RJKE01000001.1"/>
</dbReference>
<evidence type="ECO:0000313" key="2">
    <source>
        <dbReference type="EMBL" id="ROO84528.1"/>
    </source>
</evidence>
<dbReference type="AlphaFoldDB" id="A0A3N1CUZ7"/>
<reference evidence="2 3" key="1">
    <citation type="submission" date="2018-11" db="EMBL/GenBank/DDBJ databases">
        <title>Sequencing the genomes of 1000 actinobacteria strains.</title>
        <authorList>
            <person name="Klenk H.-P."/>
        </authorList>
    </citation>
    <scope>NUCLEOTIDE SEQUENCE [LARGE SCALE GENOMIC DNA]</scope>
    <source>
        <strain evidence="2 3">DSM 44254</strain>
    </source>
</reference>
<feature type="compositionally biased region" description="Basic residues" evidence="1">
    <location>
        <begin position="58"/>
        <end position="69"/>
    </location>
</feature>
<proteinExistence type="predicted"/>